<keyword evidence="1" id="KW-1133">Transmembrane helix</keyword>
<protein>
    <submittedName>
        <fullName evidence="2">Uncharacterized protein</fullName>
    </submittedName>
</protein>
<dbReference type="AlphaFoldDB" id="A0A1G2I5Y2"/>
<evidence type="ECO:0000313" key="2">
    <source>
        <dbReference type="EMBL" id="OGZ70135.1"/>
    </source>
</evidence>
<name>A0A1G2I5Y2_9BACT</name>
<evidence type="ECO:0000313" key="3">
    <source>
        <dbReference type="Proteomes" id="UP000179214"/>
    </source>
</evidence>
<proteinExistence type="predicted"/>
<feature type="transmembrane region" description="Helical" evidence="1">
    <location>
        <begin position="12"/>
        <end position="32"/>
    </location>
</feature>
<gene>
    <name evidence="2" type="ORF">A3F47_02215</name>
</gene>
<accession>A0A1G2I5Y2</accession>
<keyword evidence="1" id="KW-0812">Transmembrane</keyword>
<dbReference type="Proteomes" id="UP000179214">
    <property type="component" value="Unassembled WGS sequence"/>
</dbReference>
<sequence length="73" mass="8748">MTKQDKKHLIHSIAWVSVAVILILTFVIYTIQQEKYSFIFLLVFVLILGLLRLLGSYLQLWKEWKEERKKINV</sequence>
<keyword evidence="1" id="KW-0472">Membrane</keyword>
<feature type="transmembrane region" description="Helical" evidence="1">
    <location>
        <begin position="38"/>
        <end position="60"/>
    </location>
</feature>
<dbReference type="EMBL" id="MHOV01000018">
    <property type="protein sequence ID" value="OGZ70135.1"/>
    <property type="molecule type" value="Genomic_DNA"/>
</dbReference>
<organism evidence="2 3">
    <name type="scientific">Candidatus Staskawiczbacteria bacterium RIFCSPHIGHO2_12_FULL_38_11</name>
    <dbReference type="NCBI Taxonomy" id="1802209"/>
    <lineage>
        <taxon>Bacteria</taxon>
        <taxon>Candidatus Staskawicziibacteriota</taxon>
    </lineage>
</organism>
<comment type="caution">
    <text evidence="2">The sequence shown here is derived from an EMBL/GenBank/DDBJ whole genome shotgun (WGS) entry which is preliminary data.</text>
</comment>
<reference evidence="2 3" key="1">
    <citation type="journal article" date="2016" name="Nat. Commun.">
        <title>Thousands of microbial genomes shed light on interconnected biogeochemical processes in an aquifer system.</title>
        <authorList>
            <person name="Anantharaman K."/>
            <person name="Brown C.T."/>
            <person name="Hug L.A."/>
            <person name="Sharon I."/>
            <person name="Castelle C.J."/>
            <person name="Probst A.J."/>
            <person name="Thomas B.C."/>
            <person name="Singh A."/>
            <person name="Wilkins M.J."/>
            <person name="Karaoz U."/>
            <person name="Brodie E.L."/>
            <person name="Williams K.H."/>
            <person name="Hubbard S.S."/>
            <person name="Banfield J.F."/>
        </authorList>
    </citation>
    <scope>NUCLEOTIDE SEQUENCE [LARGE SCALE GENOMIC DNA]</scope>
</reference>
<evidence type="ECO:0000256" key="1">
    <source>
        <dbReference type="SAM" id="Phobius"/>
    </source>
</evidence>